<accession>A0AC35G3C0</accession>
<dbReference type="WBParaSite" id="PS1159_v2.g23362.t1">
    <property type="protein sequence ID" value="PS1159_v2.g23362.t1"/>
    <property type="gene ID" value="PS1159_v2.g23362"/>
</dbReference>
<proteinExistence type="predicted"/>
<name>A0AC35G3C0_9BILA</name>
<organism evidence="1 2">
    <name type="scientific">Panagrolaimus sp. PS1159</name>
    <dbReference type="NCBI Taxonomy" id="55785"/>
    <lineage>
        <taxon>Eukaryota</taxon>
        <taxon>Metazoa</taxon>
        <taxon>Ecdysozoa</taxon>
        <taxon>Nematoda</taxon>
        <taxon>Chromadorea</taxon>
        <taxon>Rhabditida</taxon>
        <taxon>Tylenchina</taxon>
        <taxon>Panagrolaimomorpha</taxon>
        <taxon>Panagrolaimoidea</taxon>
        <taxon>Panagrolaimidae</taxon>
        <taxon>Panagrolaimus</taxon>
    </lineage>
</organism>
<dbReference type="Proteomes" id="UP000887580">
    <property type="component" value="Unplaced"/>
</dbReference>
<reference evidence="2" key="1">
    <citation type="submission" date="2022-11" db="UniProtKB">
        <authorList>
            <consortium name="WormBaseParasite"/>
        </authorList>
    </citation>
    <scope>IDENTIFICATION</scope>
</reference>
<sequence>MSTPSENTKINKTWGFTFTKDERNPLLLKFDNFDETKKLSSPAFFMAIYLRQHLKAIEEEIGKKPKEISFWITDQKLNGNERKRIKEGLEESCKLLKIVCSFIQLKNFEFDSREFQKV</sequence>
<evidence type="ECO:0000313" key="1">
    <source>
        <dbReference type="Proteomes" id="UP000887580"/>
    </source>
</evidence>
<evidence type="ECO:0000313" key="2">
    <source>
        <dbReference type="WBParaSite" id="PS1159_v2.g23362.t1"/>
    </source>
</evidence>
<protein>
    <submittedName>
        <fullName evidence="2">Uncharacterized protein</fullName>
    </submittedName>
</protein>